<dbReference type="Gene3D" id="2.40.128.640">
    <property type="match status" value="1"/>
</dbReference>
<dbReference type="InterPro" id="IPR007298">
    <property type="entry name" value="Cu-R_lipoprotein_NlpE"/>
</dbReference>
<dbReference type="PROSITE" id="PS51257">
    <property type="entry name" value="PROKAR_LIPOPROTEIN"/>
    <property type="match status" value="1"/>
</dbReference>
<feature type="chain" id="PRO_5046848261" evidence="1">
    <location>
        <begin position="25"/>
        <end position="138"/>
    </location>
</feature>
<dbReference type="RefSeq" id="WP_345197950.1">
    <property type="nucleotide sequence ID" value="NZ_BAABFL010000455.1"/>
</dbReference>
<sequence length="138" mass="14442">MRWLGILMVLAVLTGCAGNGISGASVPATHVYAAALPSASGSGRFVELMLFPDSDALFVEAYLDHPKDKAVRAGHWVRSGSYIDLTLDQGETLSFLWQGNYLIYEGNAYGSAGLTLEALRPASSGPGLNIGLGVHGGF</sequence>
<dbReference type="Pfam" id="PF04170">
    <property type="entry name" value="NlpE"/>
    <property type="match status" value="1"/>
</dbReference>
<accession>A0ABP8V6P4</accession>
<keyword evidence="3" id="KW-1185">Reference proteome</keyword>
<comment type="caution">
    <text evidence="2">The sequence shown here is derived from an EMBL/GenBank/DDBJ whole genome shotgun (WGS) entry which is preliminary data.</text>
</comment>
<dbReference type="EMBL" id="BAABFL010000455">
    <property type="protein sequence ID" value="GAA4651552.1"/>
    <property type="molecule type" value="Genomic_DNA"/>
</dbReference>
<organism evidence="2 3">
    <name type="scientific">Kistimonas scapharcae</name>
    <dbReference type="NCBI Taxonomy" id="1036133"/>
    <lineage>
        <taxon>Bacteria</taxon>
        <taxon>Pseudomonadati</taxon>
        <taxon>Pseudomonadota</taxon>
        <taxon>Gammaproteobacteria</taxon>
        <taxon>Oceanospirillales</taxon>
        <taxon>Endozoicomonadaceae</taxon>
        <taxon>Kistimonas</taxon>
    </lineage>
</organism>
<feature type="signal peptide" evidence="1">
    <location>
        <begin position="1"/>
        <end position="24"/>
    </location>
</feature>
<keyword evidence="1" id="KW-0732">Signal</keyword>
<protein>
    <submittedName>
        <fullName evidence="2">Uncharacterized protein</fullName>
    </submittedName>
</protein>
<name>A0ABP8V6P4_9GAMM</name>
<evidence type="ECO:0000313" key="2">
    <source>
        <dbReference type="EMBL" id="GAA4651552.1"/>
    </source>
</evidence>
<gene>
    <name evidence="2" type="ORF">GCM10023116_38360</name>
</gene>
<evidence type="ECO:0000256" key="1">
    <source>
        <dbReference type="SAM" id="SignalP"/>
    </source>
</evidence>
<evidence type="ECO:0000313" key="3">
    <source>
        <dbReference type="Proteomes" id="UP001500604"/>
    </source>
</evidence>
<dbReference type="Proteomes" id="UP001500604">
    <property type="component" value="Unassembled WGS sequence"/>
</dbReference>
<reference evidence="3" key="1">
    <citation type="journal article" date="2019" name="Int. J. Syst. Evol. Microbiol.">
        <title>The Global Catalogue of Microorganisms (GCM) 10K type strain sequencing project: providing services to taxonomists for standard genome sequencing and annotation.</title>
        <authorList>
            <consortium name="The Broad Institute Genomics Platform"/>
            <consortium name="The Broad Institute Genome Sequencing Center for Infectious Disease"/>
            <person name="Wu L."/>
            <person name="Ma J."/>
        </authorList>
    </citation>
    <scope>NUCLEOTIDE SEQUENCE [LARGE SCALE GENOMIC DNA]</scope>
    <source>
        <strain evidence="3">JCM 17805</strain>
    </source>
</reference>
<proteinExistence type="predicted"/>